<dbReference type="GO" id="GO:0016020">
    <property type="term" value="C:membrane"/>
    <property type="evidence" value="ECO:0007669"/>
    <property type="project" value="UniProtKB-SubCell"/>
</dbReference>
<evidence type="ECO:0000256" key="8">
    <source>
        <dbReference type="ARBA" id="ARBA00022989"/>
    </source>
</evidence>
<feature type="transmembrane region" description="Helical" evidence="13">
    <location>
        <begin position="21"/>
        <end position="39"/>
    </location>
</feature>
<dbReference type="EMBL" id="JAHHIF010000034">
    <property type="protein sequence ID" value="MBW4547055.1"/>
    <property type="molecule type" value="Genomic_DNA"/>
</dbReference>
<dbReference type="AlphaFoldDB" id="A0A951PN83"/>
<proteinExistence type="predicted"/>
<accession>A0A951PN83</accession>
<feature type="region of interest" description="Disordered" evidence="12">
    <location>
        <begin position="205"/>
        <end position="231"/>
    </location>
</feature>
<feature type="transmembrane region" description="Helical" evidence="13">
    <location>
        <begin position="88"/>
        <end position="107"/>
    </location>
</feature>
<evidence type="ECO:0000313" key="14">
    <source>
        <dbReference type="EMBL" id="MBW4547055.1"/>
    </source>
</evidence>
<dbReference type="GO" id="GO:0010230">
    <property type="term" value="P:alternative respiration"/>
    <property type="evidence" value="ECO:0007669"/>
    <property type="project" value="TreeGrafter"/>
</dbReference>
<keyword evidence="7" id="KW-0249">Electron transport</keyword>
<evidence type="ECO:0000256" key="3">
    <source>
        <dbReference type="ARBA" id="ARBA00022448"/>
    </source>
</evidence>
<dbReference type="GO" id="GO:0009916">
    <property type="term" value="F:alternative oxidase activity"/>
    <property type="evidence" value="ECO:0007669"/>
    <property type="project" value="InterPro"/>
</dbReference>
<evidence type="ECO:0000256" key="5">
    <source>
        <dbReference type="ARBA" id="ARBA00022692"/>
    </source>
</evidence>
<keyword evidence="3" id="KW-0813">Transport</keyword>
<evidence type="ECO:0000256" key="13">
    <source>
        <dbReference type="SAM" id="Phobius"/>
    </source>
</evidence>
<dbReference type="Pfam" id="PF01786">
    <property type="entry name" value="AOX"/>
    <property type="match status" value="1"/>
</dbReference>
<comment type="cofactor">
    <cofactor evidence="1">
        <name>Fe cation</name>
        <dbReference type="ChEBI" id="CHEBI:24875"/>
    </cofactor>
</comment>
<keyword evidence="6" id="KW-0479">Metal-binding</keyword>
<evidence type="ECO:0000256" key="4">
    <source>
        <dbReference type="ARBA" id="ARBA00022660"/>
    </source>
</evidence>
<organism evidence="14 15">
    <name type="scientific">Symplocastrum torsivum CPER-KK1</name>
    <dbReference type="NCBI Taxonomy" id="450513"/>
    <lineage>
        <taxon>Bacteria</taxon>
        <taxon>Bacillati</taxon>
        <taxon>Cyanobacteriota</taxon>
        <taxon>Cyanophyceae</taxon>
        <taxon>Oscillatoriophycideae</taxon>
        <taxon>Oscillatoriales</taxon>
        <taxon>Microcoleaceae</taxon>
        <taxon>Symplocastrum</taxon>
    </lineage>
</organism>
<evidence type="ECO:0000256" key="11">
    <source>
        <dbReference type="ARBA" id="ARBA00023136"/>
    </source>
</evidence>
<dbReference type="GO" id="GO:0046872">
    <property type="term" value="F:metal ion binding"/>
    <property type="evidence" value="ECO:0007669"/>
    <property type="project" value="UniProtKB-KW"/>
</dbReference>
<evidence type="ECO:0000256" key="1">
    <source>
        <dbReference type="ARBA" id="ARBA00001962"/>
    </source>
</evidence>
<evidence type="ECO:0000256" key="12">
    <source>
        <dbReference type="SAM" id="MobiDB-lite"/>
    </source>
</evidence>
<evidence type="ECO:0000256" key="6">
    <source>
        <dbReference type="ARBA" id="ARBA00022723"/>
    </source>
</evidence>
<evidence type="ECO:0000313" key="15">
    <source>
        <dbReference type="Proteomes" id="UP000753908"/>
    </source>
</evidence>
<comment type="caution">
    <text evidence="14">The sequence shown here is derived from an EMBL/GenBank/DDBJ whole genome shotgun (WGS) entry which is preliminary data.</text>
</comment>
<evidence type="ECO:0000256" key="7">
    <source>
        <dbReference type="ARBA" id="ARBA00022982"/>
    </source>
</evidence>
<dbReference type="Proteomes" id="UP000753908">
    <property type="component" value="Unassembled WGS sequence"/>
</dbReference>
<keyword evidence="11 13" id="KW-0472">Membrane</keyword>
<name>A0A951PN83_9CYAN</name>
<dbReference type="PANTHER" id="PTHR31803">
    <property type="entry name" value="ALTERNATIVE OXIDASE"/>
    <property type="match status" value="1"/>
</dbReference>
<gene>
    <name evidence="14" type="ORF">KME25_21825</name>
</gene>
<evidence type="ECO:0000256" key="2">
    <source>
        <dbReference type="ARBA" id="ARBA00004370"/>
    </source>
</evidence>
<evidence type="ECO:0000256" key="9">
    <source>
        <dbReference type="ARBA" id="ARBA00023002"/>
    </source>
</evidence>
<keyword evidence="5 13" id="KW-0812">Transmembrane</keyword>
<sequence length="247" mass="29129">MIRLLVKFLKALLNTFYRDRIYPRFFVLETVARVPYFAYTSVLHLYETMGWWRKADWIKVHFAESWNELHHLLIAEALGGDQHWIDRFVARTGAFVYYWIIVLVYMATPQSAYHFMQLIEEHAYHTYDNFLQEQGEFLKTQPAPEVAISYYRDGDLYLFDEFQTSHPGEERRPKIENLYDVFVAIRDDELEHVKTMIACQKPNAQETFQSPHNAKRPAMLEPTKGSIDSHSVDIAQGAVEREPVEMS</sequence>
<dbReference type="Gene3D" id="1.20.1260.140">
    <property type="entry name" value="Alternative oxidase"/>
    <property type="match status" value="1"/>
</dbReference>
<keyword evidence="9" id="KW-0560">Oxidoreductase</keyword>
<comment type="subcellular location">
    <subcellularLocation>
        <location evidence="2">Membrane</location>
    </subcellularLocation>
</comment>
<keyword evidence="10" id="KW-0408">Iron</keyword>
<dbReference type="PANTHER" id="PTHR31803:SF10">
    <property type="entry name" value="UBIQUINOL OXIDASE 4, CHLOROPLASTIC_CHROMOPLASTIC"/>
    <property type="match status" value="1"/>
</dbReference>
<dbReference type="InterPro" id="IPR002680">
    <property type="entry name" value="AOX"/>
</dbReference>
<evidence type="ECO:0000256" key="10">
    <source>
        <dbReference type="ARBA" id="ARBA00023004"/>
    </source>
</evidence>
<reference evidence="14" key="2">
    <citation type="journal article" date="2022" name="Microbiol. Resour. Announc.">
        <title>Metagenome Sequencing to Explore Phylogenomics of Terrestrial Cyanobacteria.</title>
        <authorList>
            <person name="Ward R.D."/>
            <person name="Stajich J.E."/>
            <person name="Johansen J.R."/>
            <person name="Huntemann M."/>
            <person name="Clum A."/>
            <person name="Foster B."/>
            <person name="Foster B."/>
            <person name="Roux S."/>
            <person name="Palaniappan K."/>
            <person name="Varghese N."/>
            <person name="Mukherjee S."/>
            <person name="Reddy T.B.K."/>
            <person name="Daum C."/>
            <person name="Copeland A."/>
            <person name="Chen I.A."/>
            <person name="Ivanova N.N."/>
            <person name="Kyrpides N.C."/>
            <person name="Shapiro N."/>
            <person name="Eloe-Fadrosh E.A."/>
            <person name="Pietrasiak N."/>
        </authorList>
    </citation>
    <scope>NUCLEOTIDE SEQUENCE</scope>
    <source>
        <strain evidence="14">CPER-KK1</strain>
    </source>
</reference>
<reference evidence="14" key="1">
    <citation type="submission" date="2021-05" db="EMBL/GenBank/DDBJ databases">
        <authorList>
            <person name="Pietrasiak N."/>
            <person name="Ward R."/>
            <person name="Stajich J.E."/>
            <person name="Kurbessoian T."/>
        </authorList>
    </citation>
    <scope>NUCLEOTIDE SEQUENCE</scope>
    <source>
        <strain evidence="14">CPER-KK1</strain>
    </source>
</reference>
<keyword evidence="4" id="KW-0679">Respiratory chain</keyword>
<dbReference type="InterPro" id="IPR038659">
    <property type="entry name" value="AOX_sf"/>
</dbReference>
<protein>
    <submittedName>
        <fullName evidence="14">Plastoquinol terminal oxidase</fullName>
    </submittedName>
</protein>
<keyword evidence="8 13" id="KW-1133">Transmembrane helix</keyword>